<dbReference type="AlphaFoldDB" id="A0A383E7Q7"/>
<gene>
    <name evidence="2" type="ORF">METZ01_LOCUS505259</name>
</gene>
<dbReference type="EMBL" id="UINC01223275">
    <property type="protein sequence ID" value="SVE52405.1"/>
    <property type="molecule type" value="Genomic_DNA"/>
</dbReference>
<keyword evidence="1" id="KW-0812">Transmembrane</keyword>
<proteinExistence type="predicted"/>
<feature type="transmembrane region" description="Helical" evidence="1">
    <location>
        <begin position="7"/>
        <end position="26"/>
    </location>
</feature>
<keyword evidence="1" id="KW-0472">Membrane</keyword>
<organism evidence="2">
    <name type="scientific">marine metagenome</name>
    <dbReference type="NCBI Taxonomy" id="408172"/>
    <lineage>
        <taxon>unclassified sequences</taxon>
        <taxon>metagenomes</taxon>
        <taxon>ecological metagenomes</taxon>
    </lineage>
</organism>
<protein>
    <submittedName>
        <fullName evidence="2">Uncharacterized protein</fullName>
    </submittedName>
</protein>
<evidence type="ECO:0000256" key="1">
    <source>
        <dbReference type="SAM" id="Phobius"/>
    </source>
</evidence>
<evidence type="ECO:0000313" key="2">
    <source>
        <dbReference type="EMBL" id="SVE52405.1"/>
    </source>
</evidence>
<reference evidence="2" key="1">
    <citation type="submission" date="2018-05" db="EMBL/GenBank/DDBJ databases">
        <authorList>
            <person name="Lanie J.A."/>
            <person name="Ng W.-L."/>
            <person name="Kazmierczak K.M."/>
            <person name="Andrzejewski T.M."/>
            <person name="Davidsen T.M."/>
            <person name="Wayne K.J."/>
            <person name="Tettelin H."/>
            <person name="Glass J.I."/>
            <person name="Rusch D."/>
            <person name="Podicherti R."/>
            <person name="Tsui H.-C.T."/>
            <person name="Winkler M.E."/>
        </authorList>
    </citation>
    <scope>NUCLEOTIDE SEQUENCE</scope>
</reference>
<sequence>MWQHFKKVFLTGIFAIAPLAMTYWILKITFESLDNVTSPFLRKS</sequence>
<name>A0A383E7Q7_9ZZZZ</name>
<feature type="non-terminal residue" evidence="2">
    <location>
        <position position="44"/>
    </location>
</feature>
<keyword evidence="1" id="KW-1133">Transmembrane helix</keyword>
<accession>A0A383E7Q7</accession>